<dbReference type="FunFam" id="1.25.40.10:FF:000687">
    <property type="entry name" value="Pentatricopeptide repeat-containing protein At4g33170"/>
    <property type="match status" value="1"/>
</dbReference>
<evidence type="ECO:0000256" key="2">
    <source>
        <dbReference type="PROSITE-ProRule" id="PRU00708"/>
    </source>
</evidence>
<name>A0A6J5WFA0_PRUAR</name>
<feature type="repeat" description="PPR" evidence="2">
    <location>
        <begin position="227"/>
        <end position="261"/>
    </location>
</feature>
<reference evidence="4" key="1">
    <citation type="journal article" date="2020" name="Genome Biol.">
        <title>Gamete binning: chromosome-level and haplotype-resolved genome assembly enabled by high-throughput single-cell sequencing of gamete genomes.</title>
        <authorList>
            <person name="Campoy J.A."/>
            <person name="Sun H."/>
            <person name="Goel M."/>
            <person name="Jiao W.-B."/>
            <person name="Folz-Donahue K."/>
            <person name="Wang N."/>
            <person name="Rubio M."/>
            <person name="Liu C."/>
            <person name="Kukat C."/>
            <person name="Ruiz D."/>
            <person name="Huettel B."/>
            <person name="Schneeberger K."/>
        </authorList>
    </citation>
    <scope>NUCLEOTIDE SEQUENCE [LARGE SCALE GENOMIC DNA]</scope>
    <source>
        <strain evidence="4">cv. Rojo Pasion</strain>
    </source>
</reference>
<dbReference type="GO" id="GO:0009451">
    <property type="term" value="P:RNA modification"/>
    <property type="evidence" value="ECO:0007669"/>
    <property type="project" value="InterPro"/>
</dbReference>
<dbReference type="PANTHER" id="PTHR47926">
    <property type="entry name" value="PENTATRICOPEPTIDE REPEAT-CONTAINING PROTEIN"/>
    <property type="match status" value="1"/>
</dbReference>
<dbReference type="InterPro" id="IPR046960">
    <property type="entry name" value="PPR_At4g14850-like_plant"/>
</dbReference>
<dbReference type="InterPro" id="IPR011990">
    <property type="entry name" value="TPR-like_helical_dom_sf"/>
</dbReference>
<dbReference type="Pfam" id="PF20431">
    <property type="entry name" value="E_motif"/>
    <property type="match status" value="1"/>
</dbReference>
<accession>A0A6J5WFA0</accession>
<dbReference type="Pfam" id="PF13041">
    <property type="entry name" value="PPR_2"/>
    <property type="match status" value="2"/>
</dbReference>
<evidence type="ECO:0000256" key="1">
    <source>
        <dbReference type="ARBA" id="ARBA00022737"/>
    </source>
</evidence>
<gene>
    <name evidence="3" type="ORF">ORAREDHAP_LOCUS11413</name>
</gene>
<dbReference type="GO" id="GO:0099402">
    <property type="term" value="P:plant organ development"/>
    <property type="evidence" value="ECO:0007669"/>
    <property type="project" value="UniProtKB-ARBA"/>
</dbReference>
<keyword evidence="4" id="KW-1185">Reference proteome</keyword>
<dbReference type="Pfam" id="PF01535">
    <property type="entry name" value="PPR"/>
    <property type="match status" value="5"/>
</dbReference>
<protein>
    <recommendedName>
        <fullName evidence="5">DYW domain-containing protein</fullName>
    </recommendedName>
</protein>
<dbReference type="AlphaFoldDB" id="A0A6J5WFA0"/>
<dbReference type="Gene3D" id="1.25.40.10">
    <property type="entry name" value="Tetratricopeptide repeat domain"/>
    <property type="match status" value="4"/>
</dbReference>
<feature type="repeat" description="PPR" evidence="2">
    <location>
        <begin position="22"/>
        <end position="56"/>
    </location>
</feature>
<keyword evidence="1" id="KW-0677">Repeat</keyword>
<dbReference type="NCBIfam" id="TIGR00756">
    <property type="entry name" value="PPR"/>
    <property type="match status" value="4"/>
</dbReference>
<evidence type="ECO:0000313" key="4">
    <source>
        <dbReference type="Proteomes" id="UP000507245"/>
    </source>
</evidence>
<dbReference type="FunFam" id="1.25.40.10:FF:000031">
    <property type="entry name" value="Pentatricopeptide repeat-containing protein mitochondrial"/>
    <property type="match status" value="1"/>
</dbReference>
<dbReference type="PANTHER" id="PTHR47926:SF521">
    <property type="entry name" value="PENTATRICOPEPTIDE REPEAT-CONTAINING PROTEIN"/>
    <property type="match status" value="1"/>
</dbReference>
<dbReference type="Pfam" id="PF13812">
    <property type="entry name" value="PPR_3"/>
    <property type="match status" value="1"/>
</dbReference>
<sequence length="526" mass="58707">MYCKAGLVLDARKVFDRMLERNSVSWATMISGYAVQRLAGDALALFGLMQRRNEVKEEVNEFVLTGVLSALALPEFVGTGKQIHSLAVKIGLISFVSVENALVTMYAKCGSLDDALRTFKTSGDKNSITWSAMITGFAQSGDSQKALDLFSHMHFSGVMPSEFTFVGVINACSDIGALEEGKQMHSYSLKLGFEFQIYIMTALVDMYAKCGNVSDARKGFDYLREPDIVLWTSMIGGYAQNGENEASLTLYCRMQREGMMPNELTMASVLKACSSLSAFEQGRQIHASTIKYGFSLEVPIGSALSTCMQSVGIWKMGIWGTEALELFEEMRLEGVKPDYITFVNILSACSHMGLVERGWIYFNMMSNEFGIGPRVDHYACMVDVLSRAGKLDEAKEFIESATIDHGMCSWRILLSACRNYRNYELGAYVGEKLMELGSQESSAYVLLSSIYTALGRSKDVERVRSLMKLRGVSKEPGCSWIEVKSQVHVFVVGDEMHPQIENIRHEIRRLIKHMKDKDYQPSSTIF</sequence>
<dbReference type="InterPro" id="IPR046848">
    <property type="entry name" value="E_motif"/>
</dbReference>
<dbReference type="FunFam" id="1.25.40.10:FF:000158">
    <property type="entry name" value="pentatricopeptide repeat-containing protein At2g33680"/>
    <property type="match status" value="1"/>
</dbReference>
<dbReference type="PROSITE" id="PS51375">
    <property type="entry name" value="PPR"/>
    <property type="match status" value="3"/>
</dbReference>
<evidence type="ECO:0000313" key="3">
    <source>
        <dbReference type="EMBL" id="CAB4298725.1"/>
    </source>
</evidence>
<dbReference type="GO" id="GO:0003723">
    <property type="term" value="F:RNA binding"/>
    <property type="evidence" value="ECO:0007669"/>
    <property type="project" value="InterPro"/>
</dbReference>
<evidence type="ECO:0008006" key="5">
    <source>
        <dbReference type="Google" id="ProtNLM"/>
    </source>
</evidence>
<proteinExistence type="predicted"/>
<dbReference type="OrthoDB" id="1879995at2759"/>
<dbReference type="Proteomes" id="UP000507245">
    <property type="component" value="Unassembled WGS sequence"/>
</dbReference>
<feature type="repeat" description="PPR" evidence="2">
    <location>
        <begin position="126"/>
        <end position="160"/>
    </location>
</feature>
<organism evidence="3 4">
    <name type="scientific">Prunus armeniaca</name>
    <name type="common">Apricot</name>
    <name type="synonym">Armeniaca vulgaris</name>
    <dbReference type="NCBI Taxonomy" id="36596"/>
    <lineage>
        <taxon>Eukaryota</taxon>
        <taxon>Viridiplantae</taxon>
        <taxon>Streptophyta</taxon>
        <taxon>Embryophyta</taxon>
        <taxon>Tracheophyta</taxon>
        <taxon>Spermatophyta</taxon>
        <taxon>Magnoliopsida</taxon>
        <taxon>eudicotyledons</taxon>
        <taxon>Gunneridae</taxon>
        <taxon>Pentapetalae</taxon>
        <taxon>rosids</taxon>
        <taxon>fabids</taxon>
        <taxon>Rosales</taxon>
        <taxon>Rosaceae</taxon>
        <taxon>Amygdaloideae</taxon>
        <taxon>Amygdaleae</taxon>
        <taxon>Prunus</taxon>
    </lineage>
</organism>
<dbReference type="InterPro" id="IPR002885">
    <property type="entry name" value="PPR_rpt"/>
</dbReference>
<dbReference type="EMBL" id="CAEKKB010000002">
    <property type="protein sequence ID" value="CAB4298725.1"/>
    <property type="molecule type" value="Genomic_DNA"/>
</dbReference>